<evidence type="ECO:0000256" key="1">
    <source>
        <dbReference type="SAM" id="SignalP"/>
    </source>
</evidence>
<dbReference type="STRING" id="441959.B8M9Y8"/>
<dbReference type="VEuPathDB" id="FungiDB:TSTA_119040"/>
<dbReference type="InParanoid" id="B8M9Y8"/>
<keyword evidence="1" id="KW-0732">Signal</keyword>
<dbReference type="eggNOG" id="ENOG502QUFK">
    <property type="taxonomic scope" value="Eukaryota"/>
</dbReference>
<evidence type="ECO:0000313" key="4">
    <source>
        <dbReference type="Proteomes" id="UP000001745"/>
    </source>
</evidence>
<dbReference type="EMBL" id="EQ962655">
    <property type="protein sequence ID" value="EED18140.1"/>
    <property type="molecule type" value="Genomic_DNA"/>
</dbReference>
<dbReference type="Pfam" id="PF20255">
    <property type="entry name" value="DUF6606"/>
    <property type="match status" value="1"/>
</dbReference>
<dbReference type="HOGENOM" id="CLU_375604_0_0_1"/>
<feature type="chain" id="PRO_5002877622" description="DUF6606 domain-containing protein" evidence="1">
    <location>
        <begin position="26"/>
        <end position="739"/>
    </location>
</feature>
<evidence type="ECO:0000313" key="3">
    <source>
        <dbReference type="EMBL" id="EED18140.1"/>
    </source>
</evidence>
<accession>B8M9Y8</accession>
<dbReference type="InterPro" id="IPR046541">
    <property type="entry name" value="DUF6606"/>
</dbReference>
<feature type="domain" description="DUF6606" evidence="2">
    <location>
        <begin position="2"/>
        <end position="47"/>
    </location>
</feature>
<keyword evidence="4" id="KW-1185">Reference proteome</keyword>
<organism evidence="3 4">
    <name type="scientific">Talaromyces stipitatus (strain ATCC 10500 / CBS 375.48 / QM 6759 / NRRL 1006)</name>
    <name type="common">Penicillium stipitatum</name>
    <dbReference type="NCBI Taxonomy" id="441959"/>
    <lineage>
        <taxon>Eukaryota</taxon>
        <taxon>Fungi</taxon>
        <taxon>Dikarya</taxon>
        <taxon>Ascomycota</taxon>
        <taxon>Pezizomycotina</taxon>
        <taxon>Eurotiomycetes</taxon>
        <taxon>Eurotiomycetidae</taxon>
        <taxon>Eurotiales</taxon>
        <taxon>Trichocomaceae</taxon>
        <taxon>Talaromyces</taxon>
        <taxon>Talaromyces sect. Talaromyces</taxon>
    </lineage>
</organism>
<dbReference type="RefSeq" id="XP_002482132.1">
    <property type="nucleotide sequence ID" value="XM_002482087.1"/>
</dbReference>
<dbReference type="Proteomes" id="UP000001745">
    <property type="component" value="Unassembled WGS sequence"/>
</dbReference>
<dbReference type="PhylomeDB" id="B8M9Y8"/>
<feature type="signal peptide" evidence="1">
    <location>
        <begin position="1"/>
        <end position="25"/>
    </location>
</feature>
<dbReference type="AlphaFoldDB" id="B8M9Y8"/>
<gene>
    <name evidence="3" type="ORF">TSTA_119040</name>
</gene>
<name>B8M9Y8_TALSN</name>
<dbReference type="GeneID" id="8104354"/>
<sequence length="739" mass="85648">MPWRRSPLWLLIQVVLQLISQRLRAKLWVTEDFYKHFMVYYMSMILKDYIMTAKIAHRPRKLDLADAPAWFPAVQDTLKSANNAIQRAWNNIMFQNRLKIDLHRLKSIDKLHPTLKEYNACISMNIFESLVLPHQSQMDRLAQAEVYMKQRQSRVRYYGSGIFNDIGTSSYFPVRFFKQSQEHQNLLAAVEERARRERVAKHLELERKQQEYHDLYALFSGMGCTYNDYIIDMHFNIHESRHSPSCRKCVYEKQAESISIEVHEWSLSSNHLHAKSTVFELNKPPPFACGLSPFFTPIKGARRINLLLQNKPHLGTHRRDRKIINVTRNNVCLDNRMHFQYYDETACCFVVDFQTTNEMTVIPCTYQLPQLSSLLQQFLLQPANRSDGPPPNTVIASLHAYPEDMKLEEYRALCMMPLGIHIQWKYILRQLAIPSVIFKKVQTCIFLLQIINQAGPTGGSILRTGHTILKDDRFVAALLAEIKNSADRIKENWESVAIVREKADNTTEQQHRTNLMAQSVHVALIRVCMFDAERPSLAYRGYLEFRPAKEPWWLSDSHWKLKRCTQRGWCLVKDGIMLVSLRSETAKLISTILNPIERASKLHCKLDVLSSVLEIEIPYLRIGFTLQLGHSSIRSHQYPDMVIDADQSLETLVGLRNKLIMLQVNSHARVVLVPEGNVIWKKKSDHVAVEIGWQAVANLHAYSVDSQLGRLVDNGSLQSKLLLCYFFLCSRRPHLENGN</sequence>
<proteinExistence type="predicted"/>
<dbReference type="OrthoDB" id="3182339at2759"/>
<reference evidence="4" key="1">
    <citation type="journal article" date="2015" name="Genome Announc.">
        <title>Genome sequence of the AIDS-associated pathogen Penicillium marneffei (ATCC18224) and its near taxonomic relative Talaromyces stipitatus (ATCC10500).</title>
        <authorList>
            <person name="Nierman W.C."/>
            <person name="Fedorova-Abrams N.D."/>
            <person name="Andrianopoulos A."/>
        </authorList>
    </citation>
    <scope>NUCLEOTIDE SEQUENCE [LARGE SCALE GENOMIC DNA]</scope>
    <source>
        <strain evidence="4">ATCC 10500 / CBS 375.48 / QM 6759 / NRRL 1006</strain>
    </source>
</reference>
<evidence type="ECO:0000259" key="2">
    <source>
        <dbReference type="Pfam" id="PF20255"/>
    </source>
</evidence>
<protein>
    <recommendedName>
        <fullName evidence="2">DUF6606 domain-containing protein</fullName>
    </recommendedName>
</protein>